<dbReference type="NCBIfam" id="TIGR01554">
    <property type="entry name" value="major_cap_HK97"/>
    <property type="match status" value="1"/>
</dbReference>
<evidence type="ECO:0008006" key="9">
    <source>
        <dbReference type="Google" id="ProtNLM"/>
    </source>
</evidence>
<keyword evidence="3" id="KW-0645">Protease</keyword>
<comment type="subcellular location">
    <subcellularLocation>
        <location evidence="1">Virion</location>
    </subcellularLocation>
</comment>
<dbReference type="Proteomes" id="UP000287177">
    <property type="component" value="Unassembled WGS sequence"/>
</dbReference>
<evidence type="ECO:0000256" key="1">
    <source>
        <dbReference type="ARBA" id="ARBA00004328"/>
    </source>
</evidence>
<accession>A0A439DXX3</accession>
<dbReference type="InterPro" id="IPR054612">
    <property type="entry name" value="Phage_capsid-like_C"/>
</dbReference>
<dbReference type="InterPro" id="IPR024455">
    <property type="entry name" value="Phage_capsid"/>
</dbReference>
<keyword evidence="8" id="KW-1185">Reference proteome</keyword>
<dbReference type="SUPFAM" id="SSF50789">
    <property type="entry name" value="Herpes virus serine proteinase, assemblin"/>
    <property type="match status" value="1"/>
</dbReference>
<keyword evidence="2" id="KW-1188">Viral release from host cell</keyword>
<feature type="domain" description="Phage capsid-like C-terminal" evidence="6">
    <location>
        <begin position="328"/>
        <end position="561"/>
    </location>
</feature>
<evidence type="ECO:0000313" key="8">
    <source>
        <dbReference type="Proteomes" id="UP000287177"/>
    </source>
</evidence>
<dbReference type="RefSeq" id="WP_128107508.1">
    <property type="nucleotide sequence ID" value="NZ_ATDN01000005.1"/>
</dbReference>
<sequence>MQRKSVALSIKAADDSTGTFTGLASVFDNLDAHGDIVRRGAFTKSLAGGQPIPLLWEHKADDPRNYVGDVIEAAETAEGLQITGKFDLDTEHGAAAYRNVKGRRIGGLSIGYAIRNSTKTAAGHELTDLELIEVSVVARGANDRARIGAVKTAARSTTHIRSALARAAAERYQKENTMATSARLDTLTKDRDSQLALVKTILDTADGLQRDLTAEEAERVEEATEKAKGLDAAIAREKADLDVKAQAKALAASIGGPPDDAAGGDEPAATQHLALTGKHAKALARKVIGKGGVKALLANGAVSTGVVMLPEVQQMGKPPVSILDVLPARVVAPNYSFLRQTVRTNNAAPVAEGGTKPTSVYTVDDVPSKLEVIAHVSEQIGHYTLSDNANLEMFVESEMLYGLRVAVEDQVLNGDGTPPNLTGILTTSGIQAQTFDTDILTSVRKGITKLESQGLSADVLILSAADWEAIELSAATTNAVDYRGVPIDRTARRLWGVQAVVSTVLPADTAVLLERNSVSVDHDGMIDTRWSDAVGSDFTANYVRCRTEGRFGLSVYRPLGVVEVATAGE</sequence>
<gene>
    <name evidence="7" type="ORF">MELE44368_12985</name>
</gene>
<dbReference type="SUPFAM" id="SSF56563">
    <property type="entry name" value="Major capsid protein gp5"/>
    <property type="match status" value="1"/>
</dbReference>
<dbReference type="EMBL" id="ATDN01000005">
    <property type="protein sequence ID" value="RWA22322.1"/>
    <property type="molecule type" value="Genomic_DNA"/>
</dbReference>
<dbReference type="Pfam" id="PF04586">
    <property type="entry name" value="Peptidase_S78"/>
    <property type="match status" value="1"/>
</dbReference>
<name>A0A439DXX3_9MYCO</name>
<evidence type="ECO:0000259" key="5">
    <source>
        <dbReference type="Pfam" id="PF04586"/>
    </source>
</evidence>
<feature type="domain" description="Prohead serine protease" evidence="5">
    <location>
        <begin position="9"/>
        <end position="154"/>
    </location>
</feature>
<protein>
    <recommendedName>
        <fullName evidence="9">Peptidase U35</fullName>
    </recommendedName>
</protein>
<proteinExistence type="predicted"/>
<dbReference type="NCBIfam" id="TIGR01543">
    <property type="entry name" value="proheadase_HK97"/>
    <property type="match status" value="1"/>
</dbReference>
<evidence type="ECO:0000256" key="2">
    <source>
        <dbReference type="ARBA" id="ARBA00022612"/>
    </source>
</evidence>
<dbReference type="Gene3D" id="3.30.2320.10">
    <property type="entry name" value="hypothetical protein PF0899 domain"/>
    <property type="match status" value="1"/>
</dbReference>
<dbReference type="InterPro" id="IPR006433">
    <property type="entry name" value="Prohead_protease"/>
</dbReference>
<keyword evidence="4" id="KW-0378">Hydrolase</keyword>
<dbReference type="Gene3D" id="3.30.2400.10">
    <property type="entry name" value="Major capsid protein gp5"/>
    <property type="match status" value="1"/>
</dbReference>
<evidence type="ECO:0000313" key="7">
    <source>
        <dbReference type="EMBL" id="RWA22322.1"/>
    </source>
</evidence>
<organism evidence="7 8">
    <name type="scientific">Mycolicibacterium elephantis DSM 44368</name>
    <dbReference type="NCBI Taxonomy" id="1335622"/>
    <lineage>
        <taxon>Bacteria</taxon>
        <taxon>Bacillati</taxon>
        <taxon>Actinomycetota</taxon>
        <taxon>Actinomycetes</taxon>
        <taxon>Mycobacteriales</taxon>
        <taxon>Mycobacteriaceae</taxon>
        <taxon>Mycolicibacterium</taxon>
    </lineage>
</organism>
<reference evidence="7 8" key="1">
    <citation type="submission" date="2013-06" db="EMBL/GenBank/DDBJ databases">
        <title>The draft sequence of the Mycobacterium elephantis genome.</title>
        <authorList>
            <person name="Pettersson F.B."/>
            <person name="Das S."/>
            <person name="Dasgupta S."/>
            <person name="Bhattacharya A."/>
            <person name="Kirsebom L.A."/>
        </authorList>
    </citation>
    <scope>NUCLEOTIDE SEQUENCE [LARGE SCALE GENOMIC DNA]</scope>
    <source>
        <strain evidence="7 8">DSM 44368</strain>
    </source>
</reference>
<evidence type="ECO:0000256" key="3">
    <source>
        <dbReference type="ARBA" id="ARBA00022670"/>
    </source>
</evidence>
<dbReference type="GO" id="GO:0008233">
    <property type="term" value="F:peptidase activity"/>
    <property type="evidence" value="ECO:0007669"/>
    <property type="project" value="UniProtKB-KW"/>
</dbReference>
<comment type="caution">
    <text evidence="7">The sequence shown here is derived from an EMBL/GenBank/DDBJ whole genome shotgun (WGS) entry which is preliminary data.</text>
</comment>
<dbReference type="Pfam" id="PF05065">
    <property type="entry name" value="Phage_capsid"/>
    <property type="match status" value="1"/>
</dbReference>
<dbReference type="AlphaFoldDB" id="A0A439DXX3"/>
<evidence type="ECO:0000256" key="4">
    <source>
        <dbReference type="ARBA" id="ARBA00022801"/>
    </source>
</evidence>
<evidence type="ECO:0000259" key="6">
    <source>
        <dbReference type="Pfam" id="PF05065"/>
    </source>
</evidence>
<dbReference type="InterPro" id="IPR054613">
    <property type="entry name" value="Peptidase_S78_dom"/>
</dbReference>
<dbReference type="GO" id="GO:0006508">
    <property type="term" value="P:proteolysis"/>
    <property type="evidence" value="ECO:0007669"/>
    <property type="project" value="UniProtKB-KW"/>
</dbReference>